<dbReference type="EMBL" id="CADEPM010000002">
    <property type="protein sequence ID" value="CAB3399754.1"/>
    <property type="molecule type" value="Genomic_DNA"/>
</dbReference>
<sequence>MSRARRSYFEDFRPNSPACEVVCEAQWKSEFHLNFQRLYDTQYFEVPLDPTITKSKANLKLFCQSTRQKTSWSPEKHVCLGQLENFERNINCLSLTDRYVQRDCNNVCNNLRIEISPNEEEVINELKLTRPERNTLVEQNEHCHFISCHQMCHEYIINKVCIDSAAAARSLVKNYYDAYLEREHASLKKNDHDELFSSFCRRVTPNQNENAYAGNMTQFNNDILDRMKGQIREIFSKLDKKTN</sequence>
<evidence type="ECO:0000313" key="2">
    <source>
        <dbReference type="Proteomes" id="UP000494206"/>
    </source>
</evidence>
<protein>
    <recommendedName>
        <fullName evidence="3">DUF19 domain-containing protein</fullName>
    </recommendedName>
</protein>
<dbReference type="OrthoDB" id="5813806at2759"/>
<evidence type="ECO:0008006" key="3">
    <source>
        <dbReference type="Google" id="ProtNLM"/>
    </source>
</evidence>
<gene>
    <name evidence="1" type="ORF">CBOVIS_LOCUS2826</name>
</gene>
<dbReference type="PANTHER" id="PTHR36944:SF3">
    <property type="entry name" value="PROTEIN CBG10961"/>
    <property type="match status" value="1"/>
</dbReference>
<comment type="caution">
    <text evidence="1">The sequence shown here is derived from an EMBL/GenBank/DDBJ whole genome shotgun (WGS) entry which is preliminary data.</text>
</comment>
<name>A0A8S1EF07_9PELO</name>
<evidence type="ECO:0000313" key="1">
    <source>
        <dbReference type="EMBL" id="CAB3399754.1"/>
    </source>
</evidence>
<dbReference type="PANTHER" id="PTHR36944">
    <property type="entry name" value="PROTEIN CBG02791-RELATED"/>
    <property type="match status" value="1"/>
</dbReference>
<dbReference type="AlphaFoldDB" id="A0A8S1EF07"/>
<keyword evidence="2" id="KW-1185">Reference proteome</keyword>
<reference evidence="1 2" key="1">
    <citation type="submission" date="2020-04" db="EMBL/GenBank/DDBJ databases">
        <authorList>
            <person name="Laetsch R D."/>
            <person name="Stevens L."/>
            <person name="Kumar S."/>
            <person name="Blaxter L. M."/>
        </authorList>
    </citation>
    <scope>NUCLEOTIDE SEQUENCE [LARGE SCALE GENOMIC DNA]</scope>
</reference>
<proteinExistence type="predicted"/>
<dbReference type="Proteomes" id="UP000494206">
    <property type="component" value="Unassembled WGS sequence"/>
</dbReference>
<organism evidence="1 2">
    <name type="scientific">Caenorhabditis bovis</name>
    <dbReference type="NCBI Taxonomy" id="2654633"/>
    <lineage>
        <taxon>Eukaryota</taxon>
        <taxon>Metazoa</taxon>
        <taxon>Ecdysozoa</taxon>
        <taxon>Nematoda</taxon>
        <taxon>Chromadorea</taxon>
        <taxon>Rhabditida</taxon>
        <taxon>Rhabditina</taxon>
        <taxon>Rhabditomorpha</taxon>
        <taxon>Rhabditoidea</taxon>
        <taxon>Rhabditidae</taxon>
        <taxon>Peloderinae</taxon>
        <taxon>Caenorhabditis</taxon>
    </lineage>
</organism>
<accession>A0A8S1EF07</accession>